<keyword evidence="3" id="KW-0808">Transferase</keyword>
<feature type="domain" description="PARP catalytic" evidence="7">
    <location>
        <begin position="1"/>
        <end position="78"/>
    </location>
</feature>
<organism evidence="8 9">
    <name type="scientific">Cirrhinus mrigala</name>
    <name type="common">Mrigala</name>
    <dbReference type="NCBI Taxonomy" id="683832"/>
    <lineage>
        <taxon>Eukaryota</taxon>
        <taxon>Metazoa</taxon>
        <taxon>Chordata</taxon>
        <taxon>Craniata</taxon>
        <taxon>Vertebrata</taxon>
        <taxon>Euteleostomi</taxon>
        <taxon>Actinopterygii</taxon>
        <taxon>Neopterygii</taxon>
        <taxon>Teleostei</taxon>
        <taxon>Ostariophysi</taxon>
        <taxon>Cypriniformes</taxon>
        <taxon>Cyprinidae</taxon>
        <taxon>Labeoninae</taxon>
        <taxon>Labeonini</taxon>
        <taxon>Cirrhinus</taxon>
    </lineage>
</organism>
<evidence type="ECO:0000313" key="8">
    <source>
        <dbReference type="EMBL" id="KAL0189690.1"/>
    </source>
</evidence>
<protein>
    <recommendedName>
        <fullName evidence="7">PARP catalytic domain-containing protein</fullName>
    </recommendedName>
</protein>
<proteinExistence type="inferred from homology"/>
<dbReference type="PANTHER" id="PTHR14453:SF107">
    <property type="entry name" value="POLY [ADP-RIBOSE] POLYMERASE"/>
    <property type="match status" value="1"/>
</dbReference>
<evidence type="ECO:0000256" key="4">
    <source>
        <dbReference type="ARBA" id="ARBA00023027"/>
    </source>
</evidence>
<comment type="caution">
    <text evidence="8">The sequence shown here is derived from an EMBL/GenBank/DDBJ whole genome shotgun (WGS) entry which is preliminary data.</text>
</comment>
<keyword evidence="2" id="KW-0328">Glycosyltransferase</keyword>
<dbReference type="GO" id="GO:0005634">
    <property type="term" value="C:nucleus"/>
    <property type="evidence" value="ECO:0007669"/>
    <property type="project" value="UniProtKB-SubCell"/>
</dbReference>
<dbReference type="PANTHER" id="PTHR14453">
    <property type="entry name" value="PARP/ZINC FINGER CCCH TYPE DOMAIN CONTAINING PROTEIN"/>
    <property type="match status" value="1"/>
</dbReference>
<evidence type="ECO:0000256" key="1">
    <source>
        <dbReference type="ARBA" id="ARBA00004123"/>
    </source>
</evidence>
<keyword evidence="4" id="KW-0520">NAD</keyword>
<comment type="similarity">
    <text evidence="6">Belongs to the ARTD/PARP family.</text>
</comment>
<accession>A0ABD0QU02</accession>
<dbReference type="InterPro" id="IPR012317">
    <property type="entry name" value="Poly(ADP-ribose)pol_cat_dom"/>
</dbReference>
<keyword evidence="9" id="KW-1185">Reference proteome</keyword>
<keyword evidence="5" id="KW-0539">Nucleus</keyword>
<dbReference type="SUPFAM" id="SSF56399">
    <property type="entry name" value="ADP-ribosylation"/>
    <property type="match status" value="1"/>
</dbReference>
<evidence type="ECO:0000256" key="3">
    <source>
        <dbReference type="ARBA" id="ARBA00022679"/>
    </source>
</evidence>
<dbReference type="GO" id="GO:0016757">
    <property type="term" value="F:glycosyltransferase activity"/>
    <property type="evidence" value="ECO:0007669"/>
    <property type="project" value="UniProtKB-KW"/>
</dbReference>
<comment type="subcellular location">
    <subcellularLocation>
        <location evidence="1">Nucleus</location>
    </subcellularLocation>
</comment>
<dbReference type="InterPro" id="IPR052056">
    <property type="entry name" value="Mono-ARTD/PARP"/>
</dbReference>
<feature type="non-terminal residue" evidence="8">
    <location>
        <position position="1"/>
    </location>
</feature>
<evidence type="ECO:0000256" key="6">
    <source>
        <dbReference type="ARBA" id="ARBA00024347"/>
    </source>
</evidence>
<dbReference type="Gene3D" id="3.90.228.10">
    <property type="match status" value="1"/>
</dbReference>
<dbReference type="EMBL" id="JAMKFB020000007">
    <property type="protein sequence ID" value="KAL0189690.1"/>
    <property type="molecule type" value="Genomic_DNA"/>
</dbReference>
<evidence type="ECO:0000256" key="5">
    <source>
        <dbReference type="ARBA" id="ARBA00023242"/>
    </source>
</evidence>
<dbReference type="AlphaFoldDB" id="A0ABD0QU02"/>
<sequence length="78" mass="8719">YSANLTYAVPAEDGIQVMFVACVLTGYYTQGQAEMKTPPVCVAPDHLYDSVVDNMLNPSMFVVFHDCQAYPDYLITFK</sequence>
<evidence type="ECO:0000256" key="2">
    <source>
        <dbReference type="ARBA" id="ARBA00022676"/>
    </source>
</evidence>
<evidence type="ECO:0000259" key="7">
    <source>
        <dbReference type="PROSITE" id="PS51059"/>
    </source>
</evidence>
<name>A0ABD0QU02_CIRMR</name>
<evidence type="ECO:0000313" key="9">
    <source>
        <dbReference type="Proteomes" id="UP001529510"/>
    </source>
</evidence>
<gene>
    <name evidence="8" type="ORF">M9458_016789</name>
</gene>
<dbReference type="PROSITE" id="PS51059">
    <property type="entry name" value="PARP_CATALYTIC"/>
    <property type="match status" value="1"/>
</dbReference>
<dbReference type="Proteomes" id="UP001529510">
    <property type="component" value="Unassembled WGS sequence"/>
</dbReference>
<reference evidence="8 9" key="1">
    <citation type="submission" date="2024-05" db="EMBL/GenBank/DDBJ databases">
        <title>Genome sequencing and assembly of Indian major carp, Cirrhinus mrigala (Hamilton, 1822).</title>
        <authorList>
            <person name="Mohindra V."/>
            <person name="Chowdhury L.M."/>
            <person name="Lal K."/>
            <person name="Jena J.K."/>
        </authorList>
    </citation>
    <scope>NUCLEOTIDE SEQUENCE [LARGE SCALE GENOMIC DNA]</scope>
    <source>
        <strain evidence="8">CM1030</strain>
        <tissue evidence="8">Blood</tissue>
    </source>
</reference>